<evidence type="ECO:0000256" key="1">
    <source>
        <dbReference type="SAM" id="MobiDB-lite"/>
    </source>
</evidence>
<organism evidence="3 4">
    <name type="scientific">Lasiosphaeria ovina</name>
    <dbReference type="NCBI Taxonomy" id="92902"/>
    <lineage>
        <taxon>Eukaryota</taxon>
        <taxon>Fungi</taxon>
        <taxon>Dikarya</taxon>
        <taxon>Ascomycota</taxon>
        <taxon>Pezizomycotina</taxon>
        <taxon>Sordariomycetes</taxon>
        <taxon>Sordariomycetidae</taxon>
        <taxon>Sordariales</taxon>
        <taxon>Lasiosphaeriaceae</taxon>
        <taxon>Lasiosphaeria</taxon>
    </lineage>
</organism>
<feature type="compositionally biased region" description="Basic and acidic residues" evidence="1">
    <location>
        <begin position="23"/>
        <end position="36"/>
    </location>
</feature>
<dbReference type="Proteomes" id="UP001287356">
    <property type="component" value="Unassembled WGS sequence"/>
</dbReference>
<reference evidence="3" key="1">
    <citation type="journal article" date="2023" name="Mol. Phylogenet. Evol.">
        <title>Genome-scale phylogeny and comparative genomics of the fungal order Sordariales.</title>
        <authorList>
            <person name="Hensen N."/>
            <person name="Bonometti L."/>
            <person name="Westerberg I."/>
            <person name="Brannstrom I.O."/>
            <person name="Guillou S."/>
            <person name="Cros-Aarteil S."/>
            <person name="Calhoun S."/>
            <person name="Haridas S."/>
            <person name="Kuo A."/>
            <person name="Mondo S."/>
            <person name="Pangilinan J."/>
            <person name="Riley R."/>
            <person name="LaButti K."/>
            <person name="Andreopoulos B."/>
            <person name="Lipzen A."/>
            <person name="Chen C."/>
            <person name="Yan M."/>
            <person name="Daum C."/>
            <person name="Ng V."/>
            <person name="Clum A."/>
            <person name="Steindorff A."/>
            <person name="Ohm R.A."/>
            <person name="Martin F."/>
            <person name="Silar P."/>
            <person name="Natvig D.O."/>
            <person name="Lalanne C."/>
            <person name="Gautier V."/>
            <person name="Ament-Velasquez S.L."/>
            <person name="Kruys A."/>
            <person name="Hutchinson M.I."/>
            <person name="Powell A.J."/>
            <person name="Barry K."/>
            <person name="Miller A.N."/>
            <person name="Grigoriev I.V."/>
            <person name="Debuchy R."/>
            <person name="Gladieux P."/>
            <person name="Hiltunen Thoren M."/>
            <person name="Johannesson H."/>
        </authorList>
    </citation>
    <scope>NUCLEOTIDE SEQUENCE</scope>
    <source>
        <strain evidence="3">CBS 958.72</strain>
    </source>
</reference>
<feature type="region of interest" description="Disordered" evidence="1">
    <location>
        <begin position="276"/>
        <end position="315"/>
    </location>
</feature>
<dbReference type="PANTHER" id="PTHR41773:SF1">
    <property type="entry name" value="RELA_SPOT DOMAIN-CONTAINING PROTEIN"/>
    <property type="match status" value="1"/>
</dbReference>
<name>A0AAE0MZV1_9PEZI</name>
<reference evidence="3" key="2">
    <citation type="submission" date="2023-06" db="EMBL/GenBank/DDBJ databases">
        <authorList>
            <consortium name="Lawrence Berkeley National Laboratory"/>
            <person name="Haridas S."/>
            <person name="Hensen N."/>
            <person name="Bonometti L."/>
            <person name="Westerberg I."/>
            <person name="Brannstrom I.O."/>
            <person name="Guillou S."/>
            <person name="Cros-Aarteil S."/>
            <person name="Calhoun S."/>
            <person name="Kuo A."/>
            <person name="Mondo S."/>
            <person name="Pangilinan J."/>
            <person name="Riley R."/>
            <person name="Labutti K."/>
            <person name="Andreopoulos B."/>
            <person name="Lipzen A."/>
            <person name="Chen C."/>
            <person name="Yanf M."/>
            <person name="Daum C."/>
            <person name="Ng V."/>
            <person name="Clum A."/>
            <person name="Steindorff A."/>
            <person name="Ohm R."/>
            <person name="Martin F."/>
            <person name="Silar P."/>
            <person name="Natvig D."/>
            <person name="Lalanne C."/>
            <person name="Gautier V."/>
            <person name="Ament-Velasquez S.L."/>
            <person name="Kruys A."/>
            <person name="Hutchinson M.I."/>
            <person name="Powell A.J."/>
            <person name="Barry K."/>
            <person name="Miller A.N."/>
            <person name="Grigoriev I.V."/>
            <person name="Debuchy R."/>
            <person name="Gladieux P."/>
            <person name="Thoren M.H."/>
            <person name="Johannesson H."/>
        </authorList>
    </citation>
    <scope>NUCLEOTIDE SEQUENCE</scope>
    <source>
        <strain evidence="3">CBS 958.72</strain>
    </source>
</reference>
<feature type="region of interest" description="Disordered" evidence="1">
    <location>
        <begin position="173"/>
        <end position="217"/>
    </location>
</feature>
<dbReference type="GO" id="GO:0015969">
    <property type="term" value="P:guanosine tetraphosphate metabolic process"/>
    <property type="evidence" value="ECO:0007669"/>
    <property type="project" value="InterPro"/>
</dbReference>
<sequence>MSQQGEGESGPGEKAKGKQPMVNRREQRAREKDEKFFKQRGIPPPLLDEFLEFMAYAREKHKEHHRLARRVEREICGKILKEMRVKGLLTSRAKDLTSLRKKLPDRAKKWDCATADDVASKIHDLAGVRLALYFPDDVPIVAKVITDLLDEEGEIIQAIIRTSEREDARYLPAMRTEEHKASITEGRQSSSKSSESSNHPKDGQKVHLPKRRDLLPDEQNNGPWLIVAPEDVSAIPDHWRHSGYRSVHLVVNINENTMKRVLGVISAPKRLRAKYGVEDGDDSENDNISGDDSKDEDANDGGNGGSSPTPDAPLTVTKLEIQITTVVMHAWSEVEHDIIYKNRYGLPKSSRMNRMLDGTNGLAITSEILLQELREAHTSLRKQDNVKLTEKDALTGWLRTNYTDLGPYWKPVPPLAKVLEVVLDSRPNIIGVNLRTGKQLREFISKHKIEKIPQGIEALRHSGDIASEILKALGREKSSERAVALRAHPPSHDEGQKAALRDMLLASNALCILSRMTYGLSNPAKYGLDSETIKKFNQIKDILLNPHRGNANHVKSLASFAREFLEAAAQEASALATALARLSIFATTEFGRHLKEHFRKEQGPRIFNPSMEPHALHLISDFDFLVDIISTQKSLQKDAWTNLGLGSGIPSSLEAREDGRLKVISWHASITPPSLPIPNLLDNTILEAGNWGDEVRGIEENLSWFADVVIDEYLEHIQQRLNFDRPFY</sequence>
<dbReference type="SUPFAM" id="SSF81301">
    <property type="entry name" value="Nucleotidyltransferase"/>
    <property type="match status" value="2"/>
</dbReference>
<evidence type="ECO:0000313" key="4">
    <source>
        <dbReference type="Proteomes" id="UP001287356"/>
    </source>
</evidence>
<feature type="domain" description="RelA/SpoT" evidence="2">
    <location>
        <begin position="91"/>
        <end position="346"/>
    </location>
</feature>
<dbReference type="InterPro" id="IPR043519">
    <property type="entry name" value="NT_sf"/>
</dbReference>
<feature type="region of interest" description="Disordered" evidence="1">
    <location>
        <begin position="1"/>
        <end position="36"/>
    </location>
</feature>
<dbReference type="AlphaFoldDB" id="A0AAE0MZV1"/>
<protein>
    <recommendedName>
        <fullName evidence="2">RelA/SpoT domain-containing protein</fullName>
    </recommendedName>
</protein>
<gene>
    <name evidence="3" type="ORF">B0T24DRAFT_669777</name>
</gene>
<dbReference type="InterPro" id="IPR007685">
    <property type="entry name" value="RelA_SpoT"/>
</dbReference>
<dbReference type="SMART" id="SM00954">
    <property type="entry name" value="RelA_SpoT"/>
    <property type="match status" value="1"/>
</dbReference>
<feature type="compositionally biased region" description="Basic and acidic residues" evidence="1">
    <location>
        <begin position="198"/>
        <end position="215"/>
    </location>
</feature>
<evidence type="ECO:0000259" key="2">
    <source>
        <dbReference type="SMART" id="SM00954"/>
    </source>
</evidence>
<comment type="caution">
    <text evidence="3">The sequence shown here is derived from an EMBL/GenBank/DDBJ whole genome shotgun (WGS) entry which is preliminary data.</text>
</comment>
<evidence type="ECO:0000313" key="3">
    <source>
        <dbReference type="EMBL" id="KAK3365532.1"/>
    </source>
</evidence>
<feature type="compositionally biased region" description="Basic and acidic residues" evidence="1">
    <location>
        <begin position="173"/>
        <end position="182"/>
    </location>
</feature>
<dbReference type="PANTHER" id="PTHR41773">
    <property type="entry name" value="GTP PYROPHOSPHATASE-RELATED"/>
    <property type="match status" value="1"/>
</dbReference>
<dbReference type="Gene3D" id="3.30.460.10">
    <property type="entry name" value="Beta Polymerase, domain 2"/>
    <property type="match status" value="1"/>
</dbReference>
<accession>A0AAE0MZV1</accession>
<proteinExistence type="predicted"/>
<dbReference type="EMBL" id="JAULSN010000008">
    <property type="protein sequence ID" value="KAK3365532.1"/>
    <property type="molecule type" value="Genomic_DNA"/>
</dbReference>
<keyword evidence="4" id="KW-1185">Reference proteome</keyword>